<evidence type="ECO:0000256" key="1">
    <source>
        <dbReference type="ARBA" id="ARBA00004948"/>
    </source>
</evidence>
<dbReference type="SUPFAM" id="SSF51391">
    <property type="entry name" value="Thiamin phosphate synthase"/>
    <property type="match status" value="1"/>
</dbReference>
<accession>A0ABP8ZN63</accession>
<dbReference type="PANTHER" id="PTHR20857:SF15">
    <property type="entry name" value="THIAMINE-PHOSPHATE SYNTHASE"/>
    <property type="match status" value="1"/>
</dbReference>
<dbReference type="InterPro" id="IPR036206">
    <property type="entry name" value="ThiamineP_synth_sf"/>
</dbReference>
<gene>
    <name evidence="4" type="ORF">GCM10023230_07770</name>
</gene>
<dbReference type="Proteomes" id="UP001500141">
    <property type="component" value="Unassembled WGS sequence"/>
</dbReference>
<protein>
    <submittedName>
        <fullName evidence="4">Thiamine phosphate synthase</fullName>
    </submittedName>
</protein>
<dbReference type="Pfam" id="PF02581">
    <property type="entry name" value="TMP-TENI"/>
    <property type="match status" value="1"/>
</dbReference>
<keyword evidence="2" id="KW-0784">Thiamine biosynthesis</keyword>
<reference evidence="5" key="1">
    <citation type="journal article" date="2019" name="Int. J. Syst. Evol. Microbiol.">
        <title>The Global Catalogue of Microorganisms (GCM) 10K type strain sequencing project: providing services to taxonomists for standard genome sequencing and annotation.</title>
        <authorList>
            <consortium name="The Broad Institute Genomics Platform"/>
            <consortium name="The Broad Institute Genome Sequencing Center for Infectious Disease"/>
            <person name="Wu L."/>
            <person name="Ma J."/>
        </authorList>
    </citation>
    <scope>NUCLEOTIDE SEQUENCE [LARGE SCALE GENOMIC DNA]</scope>
    <source>
        <strain evidence="5">JCM 18198</strain>
    </source>
</reference>
<feature type="domain" description="Thiamine phosphate synthase/TenI" evidence="3">
    <location>
        <begin position="3"/>
        <end position="169"/>
    </location>
</feature>
<dbReference type="RefSeq" id="WP_264544054.1">
    <property type="nucleotide sequence ID" value="NZ_BAABIP010000007.1"/>
</dbReference>
<dbReference type="Gene3D" id="3.20.20.70">
    <property type="entry name" value="Aldolase class I"/>
    <property type="match status" value="1"/>
</dbReference>
<comment type="caution">
    <text evidence="4">The sequence shown here is derived from an EMBL/GenBank/DDBJ whole genome shotgun (WGS) entry which is preliminary data.</text>
</comment>
<organism evidence="4 5">
    <name type="scientific">Flavobacterium hankyongi</name>
    <dbReference type="NCBI Taxonomy" id="1176532"/>
    <lineage>
        <taxon>Bacteria</taxon>
        <taxon>Pseudomonadati</taxon>
        <taxon>Bacteroidota</taxon>
        <taxon>Flavobacteriia</taxon>
        <taxon>Flavobacteriales</taxon>
        <taxon>Flavobacteriaceae</taxon>
        <taxon>Flavobacterium</taxon>
    </lineage>
</organism>
<dbReference type="InterPro" id="IPR022998">
    <property type="entry name" value="ThiamineP_synth_TenI"/>
</dbReference>
<dbReference type="InterPro" id="IPR013785">
    <property type="entry name" value="Aldolase_TIM"/>
</dbReference>
<proteinExistence type="predicted"/>
<comment type="pathway">
    <text evidence="1">Cofactor biosynthesis; thiamine diphosphate biosynthesis.</text>
</comment>
<evidence type="ECO:0000256" key="2">
    <source>
        <dbReference type="ARBA" id="ARBA00022977"/>
    </source>
</evidence>
<evidence type="ECO:0000313" key="5">
    <source>
        <dbReference type="Proteomes" id="UP001500141"/>
    </source>
</evidence>
<keyword evidence="5" id="KW-1185">Reference proteome</keyword>
<dbReference type="CDD" id="cd00564">
    <property type="entry name" value="TMP_TenI"/>
    <property type="match status" value="1"/>
</dbReference>
<name>A0ABP8ZN63_9FLAO</name>
<sequence length="192" mass="21631">MIVITNPIAVSNETNIIHSLFENGLELLHVRKPDYSETEMISFLTAVGSDYKKKLVLHSHHHLANEFGISRIHYTQKDRNTDLMIHNPAFKSTSAHSVEEFNTLENFDYAFLSPVHPSISKSGYVSPENLLESVKNRTNFSTKLIALGGISPENISETLKKGFDDVALLGTLWNSTNTLENFKKCQQVVHSF</sequence>
<dbReference type="EMBL" id="BAABIP010000007">
    <property type="protein sequence ID" value="GAA4761168.1"/>
    <property type="molecule type" value="Genomic_DNA"/>
</dbReference>
<evidence type="ECO:0000259" key="3">
    <source>
        <dbReference type="Pfam" id="PF02581"/>
    </source>
</evidence>
<evidence type="ECO:0000313" key="4">
    <source>
        <dbReference type="EMBL" id="GAA4761168.1"/>
    </source>
</evidence>
<dbReference type="PANTHER" id="PTHR20857">
    <property type="entry name" value="THIAMINE-PHOSPHATE PYROPHOSPHORYLASE"/>
    <property type="match status" value="1"/>
</dbReference>